<protein>
    <submittedName>
        <fullName evidence="2">Uncharacterized protein</fullName>
    </submittedName>
</protein>
<accession>A0A448X5R1</accession>
<keyword evidence="3" id="KW-1185">Reference proteome</keyword>
<dbReference type="AlphaFoldDB" id="A0A448X5R1"/>
<evidence type="ECO:0000313" key="2">
    <source>
        <dbReference type="EMBL" id="VEL28755.1"/>
    </source>
</evidence>
<proteinExistence type="predicted"/>
<feature type="region of interest" description="Disordered" evidence="1">
    <location>
        <begin position="12"/>
        <end position="34"/>
    </location>
</feature>
<dbReference type="Proteomes" id="UP000784294">
    <property type="component" value="Unassembled WGS sequence"/>
</dbReference>
<feature type="region of interest" description="Disordered" evidence="1">
    <location>
        <begin position="46"/>
        <end position="94"/>
    </location>
</feature>
<reference evidence="2" key="1">
    <citation type="submission" date="2018-11" db="EMBL/GenBank/DDBJ databases">
        <authorList>
            <consortium name="Pathogen Informatics"/>
        </authorList>
    </citation>
    <scope>NUCLEOTIDE SEQUENCE</scope>
</reference>
<feature type="compositionally biased region" description="Polar residues" evidence="1">
    <location>
        <begin position="49"/>
        <end position="84"/>
    </location>
</feature>
<sequence length="138" mass="14232">MLGTMMHALQRVGSARRQSNTSHSIVSSAPVTTSTTAAKLATEAATATKLQPNESVQMTNPSSSAKVTTTNSTFNDATASTTANGRVGKSASLVPSGKVRTSLIRATPLPAQPLPDFTISPPSPVGEENSVYNILSFA</sequence>
<comment type="caution">
    <text evidence="2">The sequence shown here is derived from an EMBL/GenBank/DDBJ whole genome shotgun (WGS) entry which is preliminary data.</text>
</comment>
<name>A0A448X5R1_9PLAT</name>
<evidence type="ECO:0000256" key="1">
    <source>
        <dbReference type="SAM" id="MobiDB-lite"/>
    </source>
</evidence>
<organism evidence="2 3">
    <name type="scientific">Protopolystoma xenopodis</name>
    <dbReference type="NCBI Taxonomy" id="117903"/>
    <lineage>
        <taxon>Eukaryota</taxon>
        <taxon>Metazoa</taxon>
        <taxon>Spiralia</taxon>
        <taxon>Lophotrochozoa</taxon>
        <taxon>Platyhelminthes</taxon>
        <taxon>Monogenea</taxon>
        <taxon>Polyopisthocotylea</taxon>
        <taxon>Polystomatidea</taxon>
        <taxon>Polystomatidae</taxon>
        <taxon>Protopolystoma</taxon>
    </lineage>
</organism>
<dbReference type="EMBL" id="CAAALY010097573">
    <property type="protein sequence ID" value="VEL28755.1"/>
    <property type="molecule type" value="Genomic_DNA"/>
</dbReference>
<feature type="compositionally biased region" description="Low complexity" evidence="1">
    <location>
        <begin position="24"/>
        <end position="34"/>
    </location>
</feature>
<evidence type="ECO:0000313" key="3">
    <source>
        <dbReference type="Proteomes" id="UP000784294"/>
    </source>
</evidence>
<gene>
    <name evidence="2" type="ORF">PXEA_LOCUS22195</name>
</gene>